<evidence type="ECO:0000313" key="6">
    <source>
        <dbReference type="Proteomes" id="UP000095209"/>
    </source>
</evidence>
<dbReference type="Gene3D" id="3.40.50.300">
    <property type="entry name" value="P-loop containing nucleotide triphosphate hydrolases"/>
    <property type="match status" value="1"/>
</dbReference>
<gene>
    <name evidence="5" type="ORF">BFG57_13675</name>
</gene>
<evidence type="ECO:0000256" key="2">
    <source>
        <dbReference type="ARBA" id="ARBA00011322"/>
    </source>
</evidence>
<evidence type="ECO:0000256" key="1">
    <source>
        <dbReference type="ARBA" id="ARBA00006930"/>
    </source>
</evidence>
<dbReference type="PANTHER" id="PTHR32114:SF2">
    <property type="entry name" value="ABC TRANSPORTER ABCH.3"/>
    <property type="match status" value="1"/>
</dbReference>
<name>A0A1E5LG89_9BACI</name>
<dbReference type="RefSeq" id="WP_069716899.1">
    <property type="nucleotide sequence ID" value="NZ_MJEH01000017.1"/>
</dbReference>
<evidence type="ECO:0000256" key="3">
    <source>
        <dbReference type="ARBA" id="ARBA00013368"/>
    </source>
</evidence>
<dbReference type="Proteomes" id="UP000095209">
    <property type="component" value="Unassembled WGS sequence"/>
</dbReference>
<dbReference type="OrthoDB" id="9784297at2"/>
<keyword evidence="4" id="KW-0175">Coiled coil</keyword>
<feature type="coiled-coil region" evidence="4">
    <location>
        <begin position="385"/>
        <end position="419"/>
    </location>
</feature>
<protein>
    <recommendedName>
        <fullName evidence="3">Nuclease SbcCD subunit C</fullName>
    </recommendedName>
</protein>
<dbReference type="InterPro" id="IPR027417">
    <property type="entry name" value="P-loop_NTPase"/>
</dbReference>
<proteinExistence type="inferred from homology"/>
<dbReference type="STRING" id="1305675.BFG57_13675"/>
<dbReference type="AlphaFoldDB" id="A0A1E5LG89"/>
<keyword evidence="6" id="KW-1185">Reference proteome</keyword>
<comment type="similarity">
    <text evidence="1">Belongs to the SMC family. SbcC subfamily.</text>
</comment>
<reference evidence="5 6" key="1">
    <citation type="submission" date="2016-08" db="EMBL/GenBank/DDBJ databases">
        <title>Genome of Bacillus solimangrovi GH2-4.</title>
        <authorList>
            <person name="Lim S."/>
            <person name="Kim B.-C."/>
        </authorList>
    </citation>
    <scope>NUCLEOTIDE SEQUENCE [LARGE SCALE GENOMIC DNA]</scope>
    <source>
        <strain evidence="5 6">GH2-4</strain>
    </source>
</reference>
<dbReference type="SUPFAM" id="SSF52540">
    <property type="entry name" value="P-loop containing nucleoside triphosphate hydrolases"/>
    <property type="match status" value="1"/>
</dbReference>
<evidence type="ECO:0000256" key="4">
    <source>
        <dbReference type="SAM" id="Coils"/>
    </source>
</evidence>
<comment type="caution">
    <text evidence="5">The sequence shown here is derived from an EMBL/GenBank/DDBJ whole genome shotgun (WGS) entry which is preliminary data.</text>
</comment>
<comment type="subunit">
    <text evidence="2">Heterodimer of SbcC and SbcD.</text>
</comment>
<accession>A0A1E5LG89</accession>
<organism evidence="5 6">
    <name type="scientific">Bacillus solimangrovi</name>
    <dbReference type="NCBI Taxonomy" id="1305675"/>
    <lineage>
        <taxon>Bacteria</taxon>
        <taxon>Bacillati</taxon>
        <taxon>Bacillota</taxon>
        <taxon>Bacilli</taxon>
        <taxon>Bacillales</taxon>
        <taxon>Bacillaceae</taxon>
        <taxon>Bacillus</taxon>
    </lineage>
</organism>
<sequence length="561" mass="65032">MKRMIIKEIKLVSFLEEKAKKVTFHPNITVIKGDNHTGKSSLIKSIYWTFGADPKDLHPKWKNANVISLVKFSLDGKTYSILRKERFFAVFDDEMNVIDTFNGITNGIGPFIAQLFNYKMVLNNSKGESLIPPPAYFLLPFYIDQDISWNKNWESFDRLSQFSNWRNDVVNYHTGIRPNEYYEINAAIRNYKKEISALENERKISSNFISKISNQIKEEVVAIDTVQFKKEIDELLSLYDVLNKKGSKLKQKILELENHKIHIEQQIKIVNSTIAELKDDFEFAMEQTDSVECPTCGNIYENSFAERFAIAKDEDTCKELLLSLNSDLKKIVESIQSEYKSYDKNNHEQEKIKGILSKKQGAVKLKDIILNEGKREMNLLMEEEISSLNNEIYNNEQQIEDLKEELKEFEDKKRQKEIRTKYFNLMQSNLMKLDVLTMSEKSYKTITSKIAETGSGKPRALLAYYFSILEVMKEFSTSVFCPIVIDSPNQQDQEKANLDKMLDFIIEKKPEGSQLILGLVEMNDISFEGKTLILNEKHSLLGKSEYPTISVEIKDLLEKCE</sequence>
<dbReference type="PANTHER" id="PTHR32114">
    <property type="entry name" value="ABC TRANSPORTER ABCH.3"/>
    <property type="match status" value="1"/>
</dbReference>
<dbReference type="EMBL" id="MJEH01000017">
    <property type="protein sequence ID" value="OEH93091.1"/>
    <property type="molecule type" value="Genomic_DNA"/>
</dbReference>
<evidence type="ECO:0000313" key="5">
    <source>
        <dbReference type="EMBL" id="OEH93091.1"/>
    </source>
</evidence>